<dbReference type="EMBL" id="VYYT01000643">
    <property type="protein sequence ID" value="KAK2730791.1"/>
    <property type="molecule type" value="Genomic_DNA"/>
</dbReference>
<gene>
    <name evidence="2" type="ORF">CKAH01_09414</name>
</gene>
<evidence type="ECO:0000256" key="1">
    <source>
        <dbReference type="SAM" id="MobiDB-lite"/>
    </source>
</evidence>
<keyword evidence="3" id="KW-1185">Reference proteome</keyword>
<feature type="region of interest" description="Disordered" evidence="1">
    <location>
        <begin position="1"/>
        <end position="23"/>
    </location>
</feature>
<evidence type="ECO:0000313" key="3">
    <source>
        <dbReference type="Proteomes" id="UP001281614"/>
    </source>
</evidence>
<proteinExistence type="predicted"/>
<feature type="compositionally biased region" description="Low complexity" evidence="1">
    <location>
        <begin position="1"/>
        <end position="16"/>
    </location>
</feature>
<reference evidence="2" key="1">
    <citation type="submission" date="2023-02" db="EMBL/GenBank/DDBJ databases">
        <title>Colletotrichum kahawae CIFC_Que2 genome sequencing and assembly.</title>
        <authorList>
            <person name="Baroncelli R."/>
        </authorList>
    </citation>
    <scope>NUCLEOTIDE SEQUENCE</scope>
    <source>
        <strain evidence="2">CIFC_Que2</strain>
    </source>
</reference>
<protein>
    <submittedName>
        <fullName evidence="2">Uncharacterized protein</fullName>
    </submittedName>
</protein>
<dbReference type="AlphaFoldDB" id="A0AAE0CYU3"/>
<comment type="caution">
    <text evidence="2">The sequence shown here is derived from an EMBL/GenBank/DDBJ whole genome shotgun (WGS) entry which is preliminary data.</text>
</comment>
<organism evidence="2 3">
    <name type="scientific">Colletotrichum kahawae</name>
    <name type="common">Coffee berry disease fungus</name>
    <dbReference type="NCBI Taxonomy" id="34407"/>
    <lineage>
        <taxon>Eukaryota</taxon>
        <taxon>Fungi</taxon>
        <taxon>Dikarya</taxon>
        <taxon>Ascomycota</taxon>
        <taxon>Pezizomycotina</taxon>
        <taxon>Sordariomycetes</taxon>
        <taxon>Hypocreomycetidae</taxon>
        <taxon>Glomerellales</taxon>
        <taxon>Glomerellaceae</taxon>
        <taxon>Colletotrichum</taxon>
        <taxon>Colletotrichum gloeosporioides species complex</taxon>
    </lineage>
</organism>
<evidence type="ECO:0000313" key="2">
    <source>
        <dbReference type="EMBL" id="KAK2730791.1"/>
    </source>
</evidence>
<accession>A0AAE0CYU3</accession>
<name>A0AAE0CYU3_COLKA</name>
<sequence length="23" mass="2341">MSGESSASELPSEAESCIIVASR</sequence>
<dbReference type="Proteomes" id="UP001281614">
    <property type="component" value="Unassembled WGS sequence"/>
</dbReference>